<keyword evidence="2" id="KW-0675">Receptor</keyword>
<dbReference type="InterPro" id="IPR000157">
    <property type="entry name" value="TIR_dom"/>
</dbReference>
<protein>
    <submittedName>
        <fullName evidence="2">Toll/interleukin-1 receptor domain-containing protein</fullName>
    </submittedName>
</protein>
<dbReference type="PROSITE" id="PS50104">
    <property type="entry name" value="TIR"/>
    <property type="match status" value="1"/>
</dbReference>
<dbReference type="Gene3D" id="3.40.50.10140">
    <property type="entry name" value="Toll/interleukin-1 receptor homology (TIR) domain"/>
    <property type="match status" value="1"/>
</dbReference>
<sequence length="133" mass="15536">MRDQIFISYSHQDKEWLVRLQKMLKPLTRQQTISVWDDTKINAGSKWREEIEQALASAKVAVLMVSSDFLNSDFIDKHELPQLLAAAQTQGLKIIWIYLSYCWYEETEIEAYQAAHNLSQPLDSLKPHEQNKV</sequence>
<evidence type="ECO:0000313" key="2">
    <source>
        <dbReference type="EMBL" id="NER31729.1"/>
    </source>
</evidence>
<dbReference type="InterPro" id="IPR035897">
    <property type="entry name" value="Toll_tir_struct_dom_sf"/>
</dbReference>
<feature type="domain" description="TIR" evidence="1">
    <location>
        <begin position="1"/>
        <end position="133"/>
    </location>
</feature>
<evidence type="ECO:0000259" key="1">
    <source>
        <dbReference type="PROSITE" id="PS50104"/>
    </source>
</evidence>
<name>A0A6B3NF23_9CYAN</name>
<dbReference type="SUPFAM" id="SSF52200">
    <property type="entry name" value="Toll/Interleukin receptor TIR domain"/>
    <property type="match status" value="1"/>
</dbReference>
<comment type="caution">
    <text evidence="2">The sequence shown here is derived from an EMBL/GenBank/DDBJ whole genome shotgun (WGS) entry which is preliminary data.</text>
</comment>
<dbReference type="EMBL" id="JAAHFQ010000916">
    <property type="protein sequence ID" value="NER31729.1"/>
    <property type="molecule type" value="Genomic_DNA"/>
</dbReference>
<gene>
    <name evidence="2" type="ORF">F6J89_29980</name>
</gene>
<organism evidence="2">
    <name type="scientific">Symploca sp. SIO1C4</name>
    <dbReference type="NCBI Taxonomy" id="2607765"/>
    <lineage>
        <taxon>Bacteria</taxon>
        <taxon>Bacillati</taxon>
        <taxon>Cyanobacteriota</taxon>
        <taxon>Cyanophyceae</taxon>
        <taxon>Coleofasciculales</taxon>
        <taxon>Coleofasciculaceae</taxon>
        <taxon>Symploca</taxon>
    </lineage>
</organism>
<dbReference type="GO" id="GO:0007165">
    <property type="term" value="P:signal transduction"/>
    <property type="evidence" value="ECO:0007669"/>
    <property type="project" value="InterPro"/>
</dbReference>
<reference evidence="2" key="1">
    <citation type="submission" date="2019-11" db="EMBL/GenBank/DDBJ databases">
        <title>Genomic insights into an expanded diversity of filamentous marine cyanobacteria reveals the extraordinary biosynthetic potential of Moorea and Okeania.</title>
        <authorList>
            <person name="Ferreira Leao T."/>
            <person name="Wang M."/>
            <person name="Moss N."/>
            <person name="Da Silva R."/>
            <person name="Sanders J."/>
            <person name="Nurk S."/>
            <person name="Gurevich A."/>
            <person name="Humphrey G."/>
            <person name="Reher R."/>
            <person name="Zhu Q."/>
            <person name="Belda-Ferre P."/>
            <person name="Glukhov E."/>
            <person name="Rex R."/>
            <person name="Dorrestein P.C."/>
            <person name="Knight R."/>
            <person name="Pevzner P."/>
            <person name="Gerwick W.H."/>
            <person name="Gerwick L."/>
        </authorList>
    </citation>
    <scope>NUCLEOTIDE SEQUENCE</scope>
    <source>
        <strain evidence="2">SIO1C4</strain>
    </source>
</reference>
<feature type="non-terminal residue" evidence="2">
    <location>
        <position position="133"/>
    </location>
</feature>
<proteinExistence type="predicted"/>
<dbReference type="Pfam" id="PF13676">
    <property type="entry name" value="TIR_2"/>
    <property type="match status" value="1"/>
</dbReference>
<accession>A0A6B3NF23</accession>
<dbReference type="AlphaFoldDB" id="A0A6B3NF23"/>